<protein>
    <submittedName>
        <fullName evidence="3">Uncharacterized protein</fullName>
    </submittedName>
</protein>
<evidence type="ECO:0000313" key="3">
    <source>
        <dbReference type="EMBL" id="KAA2248893.1"/>
    </source>
</evidence>
<reference evidence="3 4" key="2">
    <citation type="submission" date="2019-09" db="EMBL/GenBank/DDBJ databases">
        <authorList>
            <person name="Jin C."/>
        </authorList>
    </citation>
    <scope>NUCLEOTIDE SEQUENCE [LARGE SCALE GENOMIC DNA]</scope>
    <source>
        <strain evidence="3 4">AN110305</strain>
    </source>
</reference>
<feature type="transmembrane region" description="Helical" evidence="2">
    <location>
        <begin position="45"/>
        <end position="65"/>
    </location>
</feature>
<dbReference type="OrthoDB" id="3695687at2"/>
<comment type="caution">
    <text evidence="3">The sequence shown here is derived from an EMBL/GenBank/DDBJ whole genome shotgun (WGS) entry which is preliminary data.</text>
</comment>
<dbReference type="AlphaFoldDB" id="A0A5B2WA63"/>
<evidence type="ECO:0000256" key="2">
    <source>
        <dbReference type="SAM" id="Phobius"/>
    </source>
</evidence>
<dbReference type="EMBL" id="VUOB01000096">
    <property type="protein sequence ID" value="KAA2248893.1"/>
    <property type="molecule type" value="Genomic_DNA"/>
</dbReference>
<gene>
    <name evidence="3" type="ORF">F0L68_39410</name>
</gene>
<accession>A0A5B2WA63</accession>
<dbReference type="Proteomes" id="UP000323454">
    <property type="component" value="Unassembled WGS sequence"/>
</dbReference>
<reference evidence="3 4" key="1">
    <citation type="submission" date="2019-09" db="EMBL/GenBank/DDBJ databases">
        <title>Goodfellowia gen. nov., a new genus of the Pseudonocardineae related to Actinoalloteichus, containing Goodfellowia coeruleoviolacea gen. nov., comb. nov. gen. nov., comb. nov.</title>
        <authorList>
            <person name="Labeda D."/>
        </authorList>
    </citation>
    <scope>NUCLEOTIDE SEQUENCE [LARGE SCALE GENOMIC DNA]</scope>
    <source>
        <strain evidence="3 4">AN110305</strain>
    </source>
</reference>
<keyword evidence="2" id="KW-1133">Transmembrane helix</keyword>
<feature type="region of interest" description="Disordered" evidence="1">
    <location>
        <begin position="102"/>
        <end position="122"/>
    </location>
</feature>
<proteinExistence type="predicted"/>
<keyword evidence="2" id="KW-0812">Transmembrane</keyword>
<name>A0A5B2WA63_9PSEU</name>
<sequence>MMWEEDEQKLLAELRSAVGGPAPSASPNLGEVVRLGRRRRAARRAAAAAGALALVVGVGVGATLLRGAAQGSADQAGAASSGWAITTAPAVPGWTKVNLPPKTPYGTWQPDTSSTMSPGRPVLKTPMCSLPVYDTRDWFGSVEPTEQFRAAFEAALRTAAAPAQVGSLAARRLEPDPTKGQTQPAHDYQADVTDHDGTGSIRLTASHFQGTPTEAADHQAFDKGNCAAPGRQVLPDGTVLQLYDVRPSSPFQSLNQAMRIYTPKGLVYELELANYGSPDFRANPRQPEIPDRVGAGRGTLPLSESQLTQLGLAVAAAG</sequence>
<evidence type="ECO:0000256" key="1">
    <source>
        <dbReference type="SAM" id="MobiDB-lite"/>
    </source>
</evidence>
<dbReference type="RefSeq" id="WP_149855034.1">
    <property type="nucleotide sequence ID" value="NZ_VUOB01000096.1"/>
</dbReference>
<keyword evidence="2" id="KW-0472">Membrane</keyword>
<organism evidence="3 4">
    <name type="scientific">Solihabitans fulvus</name>
    <dbReference type="NCBI Taxonomy" id="1892852"/>
    <lineage>
        <taxon>Bacteria</taxon>
        <taxon>Bacillati</taxon>
        <taxon>Actinomycetota</taxon>
        <taxon>Actinomycetes</taxon>
        <taxon>Pseudonocardiales</taxon>
        <taxon>Pseudonocardiaceae</taxon>
        <taxon>Solihabitans</taxon>
    </lineage>
</organism>
<evidence type="ECO:0000313" key="4">
    <source>
        <dbReference type="Proteomes" id="UP000323454"/>
    </source>
</evidence>
<keyword evidence="4" id="KW-1185">Reference proteome</keyword>